<dbReference type="KEGG" id="pbap:Pla133_46650"/>
<protein>
    <submittedName>
        <fullName evidence="1">Uncharacterized protein</fullName>
    </submittedName>
</protein>
<organism evidence="1 2">
    <name type="scientific">Engelhardtia mirabilis</name>
    <dbReference type="NCBI Taxonomy" id="2528011"/>
    <lineage>
        <taxon>Bacteria</taxon>
        <taxon>Pseudomonadati</taxon>
        <taxon>Planctomycetota</taxon>
        <taxon>Planctomycetia</taxon>
        <taxon>Planctomycetia incertae sedis</taxon>
        <taxon>Engelhardtia</taxon>
    </lineage>
</organism>
<evidence type="ECO:0000313" key="1">
    <source>
        <dbReference type="EMBL" id="QDU69545.1"/>
    </source>
</evidence>
<reference evidence="1 2" key="1">
    <citation type="submission" date="2019-02" db="EMBL/GenBank/DDBJ databases">
        <title>Deep-cultivation of Planctomycetes and their phenomic and genomic characterization uncovers novel biology.</title>
        <authorList>
            <person name="Wiegand S."/>
            <person name="Jogler M."/>
            <person name="Boedeker C."/>
            <person name="Pinto D."/>
            <person name="Vollmers J."/>
            <person name="Rivas-Marin E."/>
            <person name="Kohn T."/>
            <person name="Peeters S.H."/>
            <person name="Heuer A."/>
            <person name="Rast P."/>
            <person name="Oberbeckmann S."/>
            <person name="Bunk B."/>
            <person name="Jeske O."/>
            <person name="Meyerdierks A."/>
            <person name="Storesund J.E."/>
            <person name="Kallscheuer N."/>
            <person name="Luecker S."/>
            <person name="Lage O.M."/>
            <person name="Pohl T."/>
            <person name="Merkel B.J."/>
            <person name="Hornburger P."/>
            <person name="Mueller R.-W."/>
            <person name="Bruemmer F."/>
            <person name="Labrenz M."/>
            <person name="Spormann A.M."/>
            <person name="Op den Camp H."/>
            <person name="Overmann J."/>
            <person name="Amann R."/>
            <person name="Jetten M.S.M."/>
            <person name="Mascher T."/>
            <person name="Medema M.H."/>
            <person name="Devos D.P."/>
            <person name="Kaster A.-K."/>
            <person name="Ovreas L."/>
            <person name="Rohde M."/>
            <person name="Galperin M.Y."/>
            <person name="Jogler C."/>
        </authorList>
    </citation>
    <scope>NUCLEOTIDE SEQUENCE [LARGE SCALE GENOMIC DNA]</scope>
    <source>
        <strain evidence="1 2">Pla133</strain>
    </source>
</reference>
<proteinExistence type="predicted"/>
<dbReference type="RefSeq" id="WP_145069532.1">
    <property type="nucleotide sequence ID" value="NZ_CP036287.1"/>
</dbReference>
<dbReference type="Proteomes" id="UP000316921">
    <property type="component" value="Chromosome"/>
</dbReference>
<name>A0A518BRE4_9BACT</name>
<dbReference type="AlphaFoldDB" id="A0A518BRE4"/>
<dbReference type="PROSITE" id="PS51257">
    <property type="entry name" value="PROKAR_LIPOPROTEIN"/>
    <property type="match status" value="1"/>
</dbReference>
<keyword evidence="2" id="KW-1185">Reference proteome</keyword>
<dbReference type="EMBL" id="CP036287">
    <property type="protein sequence ID" value="QDU69545.1"/>
    <property type="molecule type" value="Genomic_DNA"/>
</dbReference>
<sequence>MPSRTSLPAKSAALAGLGLTLATLTSGCQSTSTASADNTVDPILEQEFGQLEIGVAGVELGVGLASTTDFGTVQSRFTARSIDGGATRVLGLALEFWIDANSDGVLNDGERATLMERREPNGTDVLTIPFEVPYEKGRPLRFVATVDTTVGSKTIPGDFALP</sequence>
<gene>
    <name evidence="1" type="ORF">Pla133_46650</name>
</gene>
<evidence type="ECO:0000313" key="2">
    <source>
        <dbReference type="Proteomes" id="UP000316921"/>
    </source>
</evidence>
<accession>A0A518BRE4</accession>